<dbReference type="EMBL" id="JAGGLG010000032">
    <property type="protein sequence ID" value="MBP2019636.1"/>
    <property type="molecule type" value="Genomic_DNA"/>
</dbReference>
<dbReference type="RefSeq" id="WP_209467740.1">
    <property type="nucleotide sequence ID" value="NZ_JAGGLG010000032.1"/>
</dbReference>
<protein>
    <submittedName>
        <fullName evidence="1">Uncharacterized protein</fullName>
    </submittedName>
</protein>
<comment type="caution">
    <text evidence="1">The sequence shown here is derived from an EMBL/GenBank/DDBJ whole genome shotgun (WGS) entry which is preliminary data.</text>
</comment>
<organism evidence="1 2">
    <name type="scientific">Symbiobacterium terraclitae</name>
    <dbReference type="NCBI Taxonomy" id="557451"/>
    <lineage>
        <taxon>Bacteria</taxon>
        <taxon>Bacillati</taxon>
        <taxon>Bacillota</taxon>
        <taxon>Clostridia</taxon>
        <taxon>Eubacteriales</taxon>
        <taxon>Symbiobacteriaceae</taxon>
        <taxon>Symbiobacterium</taxon>
    </lineage>
</organism>
<evidence type="ECO:0000313" key="2">
    <source>
        <dbReference type="Proteomes" id="UP001519289"/>
    </source>
</evidence>
<reference evidence="1 2" key="1">
    <citation type="submission" date="2021-03" db="EMBL/GenBank/DDBJ databases">
        <title>Genomic Encyclopedia of Type Strains, Phase IV (KMG-IV): sequencing the most valuable type-strain genomes for metagenomic binning, comparative biology and taxonomic classification.</title>
        <authorList>
            <person name="Goeker M."/>
        </authorList>
    </citation>
    <scope>NUCLEOTIDE SEQUENCE [LARGE SCALE GENOMIC DNA]</scope>
    <source>
        <strain evidence="1 2">DSM 27138</strain>
    </source>
</reference>
<dbReference type="Proteomes" id="UP001519289">
    <property type="component" value="Unassembled WGS sequence"/>
</dbReference>
<accession>A0ABS4JXL2</accession>
<name>A0ABS4JXL2_9FIRM</name>
<keyword evidence="2" id="KW-1185">Reference proteome</keyword>
<gene>
    <name evidence="1" type="ORF">J2Z79_003078</name>
</gene>
<evidence type="ECO:0000313" key="1">
    <source>
        <dbReference type="EMBL" id="MBP2019636.1"/>
    </source>
</evidence>
<sequence>MPYFERLTPNRWPADAHIQTPCDPLQAAAEFSRAHPDFTGMLEVSVQGVVAGRPVLSAVLVRVKGPGRCCLASEGTDLALSARRM</sequence>
<proteinExistence type="predicted"/>